<sequence length="292" mass="33603">MNIVPIAFDSLGTRSMATYIEAGDVKILIDPAVSLAPSRFKLPPHPKEIERQREHWQKIVEYGEKADVIIVTHYHYDHHNPEFPSLYDGKVVFLKDPDNNINRSQRQRAGFFIPLIENGAKKIEIADGTTQRMGDVRVRFSPPVFHGTNPRLGFVVEVSITHDETFLFTSDVEGPAVKEQMDFILEERPRIIFCDGPMTYMLGYRYSYDNFNIAKENLKEIIKETGVEKLVLDHHLARDIKWRNKMEDVFDTGERYNCGVLSAAGFWGIDDDLLEARRRELYGDKKGIDKGN</sequence>
<feature type="domain" description="Metallo-beta-lactamase" evidence="1">
    <location>
        <begin position="27"/>
        <end position="181"/>
    </location>
</feature>
<dbReference type="HAMAP" id="MF_01406">
    <property type="entry name" value="UPF0282"/>
    <property type="match status" value="1"/>
</dbReference>
<organism evidence="2 3">
    <name type="scientific">candidate division WOR-3 bacterium JGI_Cruoil_03_44_89</name>
    <dbReference type="NCBI Taxonomy" id="1973748"/>
    <lineage>
        <taxon>Bacteria</taxon>
        <taxon>Bacteria division WOR-3</taxon>
    </lineage>
</organism>
<evidence type="ECO:0000259" key="1">
    <source>
        <dbReference type="Pfam" id="PF12706"/>
    </source>
</evidence>
<protein>
    <recommendedName>
        <fullName evidence="1">Metallo-beta-lactamase domain-containing protein</fullName>
    </recommendedName>
</protein>
<name>A0A235BQ19_UNCW3</name>
<reference evidence="2 3" key="1">
    <citation type="submission" date="2017-07" db="EMBL/GenBank/DDBJ databases">
        <title>Recovery of genomes from metagenomes via a dereplication, aggregation, and scoring strategy.</title>
        <authorList>
            <person name="Sieber C.M."/>
            <person name="Probst A.J."/>
            <person name="Sharrar A."/>
            <person name="Thomas B.C."/>
            <person name="Hess M."/>
            <person name="Tringe S.G."/>
            <person name="Banfield J.F."/>
        </authorList>
    </citation>
    <scope>NUCLEOTIDE SEQUENCE [LARGE SCALE GENOMIC DNA]</scope>
    <source>
        <strain evidence="2">JGI_Cruoil_03_44_89</strain>
    </source>
</reference>
<gene>
    <name evidence="2" type="ORF">CH333_08420</name>
</gene>
<dbReference type="EMBL" id="NOZQ01000192">
    <property type="protein sequence ID" value="OYD14292.1"/>
    <property type="molecule type" value="Genomic_DNA"/>
</dbReference>
<dbReference type="SUPFAM" id="SSF56281">
    <property type="entry name" value="Metallo-hydrolase/oxidoreductase"/>
    <property type="match status" value="1"/>
</dbReference>
<dbReference type="InterPro" id="IPR014426">
    <property type="entry name" value="UPF0282_hydrls"/>
</dbReference>
<dbReference type="Proteomes" id="UP000215215">
    <property type="component" value="Unassembled WGS sequence"/>
</dbReference>
<evidence type="ECO:0000313" key="3">
    <source>
        <dbReference type="Proteomes" id="UP000215215"/>
    </source>
</evidence>
<dbReference type="Gene3D" id="3.60.15.10">
    <property type="entry name" value="Ribonuclease Z/Hydroxyacylglutathione hydrolase-like"/>
    <property type="match status" value="1"/>
</dbReference>
<dbReference type="PIRSF" id="PIRSF004944">
    <property type="entry name" value="UCP004944_hydrls"/>
    <property type="match status" value="1"/>
</dbReference>
<dbReference type="PANTHER" id="PTHR43546">
    <property type="entry name" value="UPF0173 METAL-DEPENDENT HYDROLASE MJ1163-RELATED"/>
    <property type="match status" value="1"/>
</dbReference>
<dbReference type="AlphaFoldDB" id="A0A235BQ19"/>
<comment type="caution">
    <text evidence="2">The sequence shown here is derived from an EMBL/GenBank/DDBJ whole genome shotgun (WGS) entry which is preliminary data.</text>
</comment>
<dbReference type="InterPro" id="IPR036866">
    <property type="entry name" value="RibonucZ/Hydroxyglut_hydro"/>
</dbReference>
<proteinExistence type="inferred from homology"/>
<dbReference type="PANTHER" id="PTHR43546:SF4">
    <property type="entry name" value="UPF0282 PROTEIN MJ1629"/>
    <property type="match status" value="1"/>
</dbReference>
<dbReference type="Pfam" id="PF12706">
    <property type="entry name" value="Lactamase_B_2"/>
    <property type="match status" value="1"/>
</dbReference>
<accession>A0A235BQ19</accession>
<dbReference type="NCBIfam" id="NF003287">
    <property type="entry name" value="PRK04286.1-1"/>
    <property type="match status" value="1"/>
</dbReference>
<dbReference type="InterPro" id="IPR050114">
    <property type="entry name" value="UPF0173_UPF0282_UlaG_hydrolase"/>
</dbReference>
<evidence type="ECO:0000313" key="2">
    <source>
        <dbReference type="EMBL" id="OYD14292.1"/>
    </source>
</evidence>
<dbReference type="InterPro" id="IPR001279">
    <property type="entry name" value="Metallo-B-lactamas"/>
</dbReference>